<keyword evidence="12" id="KW-1185">Reference proteome</keyword>
<protein>
    <recommendedName>
        <fullName evidence="1">ribose-phosphate diphosphokinase</fullName>
        <ecNumber evidence="1">2.7.6.1</ecNumber>
    </recommendedName>
</protein>
<evidence type="ECO:0000256" key="4">
    <source>
        <dbReference type="ARBA" id="ARBA00022727"/>
    </source>
</evidence>
<comment type="catalytic activity">
    <reaction evidence="9">
        <text>D-ribose 5-phosphate + ATP = 5-phospho-alpha-D-ribose 1-diphosphate + AMP + H(+)</text>
        <dbReference type="Rhea" id="RHEA:15609"/>
        <dbReference type="ChEBI" id="CHEBI:15378"/>
        <dbReference type="ChEBI" id="CHEBI:30616"/>
        <dbReference type="ChEBI" id="CHEBI:58017"/>
        <dbReference type="ChEBI" id="CHEBI:78346"/>
        <dbReference type="ChEBI" id="CHEBI:456215"/>
        <dbReference type="EC" id="2.7.6.1"/>
    </reaction>
</comment>
<dbReference type="NCBIfam" id="TIGR01251">
    <property type="entry name" value="ribP_PPkin"/>
    <property type="match status" value="1"/>
</dbReference>
<dbReference type="AlphaFoldDB" id="A0A895XP57"/>
<dbReference type="CDD" id="cd06223">
    <property type="entry name" value="PRTases_typeI"/>
    <property type="match status" value="1"/>
</dbReference>
<keyword evidence="8" id="KW-0460">Magnesium</keyword>
<evidence type="ECO:0000256" key="6">
    <source>
        <dbReference type="ARBA" id="ARBA00022777"/>
    </source>
</evidence>
<dbReference type="GO" id="GO:0002189">
    <property type="term" value="C:ribose phosphate diphosphokinase complex"/>
    <property type="evidence" value="ECO:0007669"/>
    <property type="project" value="TreeGrafter"/>
</dbReference>
<dbReference type="EMBL" id="CP070496">
    <property type="protein sequence ID" value="QSB04296.1"/>
    <property type="molecule type" value="Genomic_DNA"/>
</dbReference>
<dbReference type="PANTHER" id="PTHR10210">
    <property type="entry name" value="RIBOSE-PHOSPHATE DIPHOSPHOKINASE FAMILY MEMBER"/>
    <property type="match status" value="1"/>
</dbReference>
<dbReference type="Proteomes" id="UP000662939">
    <property type="component" value="Chromosome"/>
</dbReference>
<organism evidence="11 12">
    <name type="scientific">Natronoglycomyces albus</name>
    <dbReference type="NCBI Taxonomy" id="2811108"/>
    <lineage>
        <taxon>Bacteria</taxon>
        <taxon>Bacillati</taxon>
        <taxon>Actinomycetota</taxon>
        <taxon>Actinomycetes</taxon>
        <taxon>Glycomycetales</taxon>
        <taxon>Glycomycetaceae</taxon>
        <taxon>Natronoglycomyces</taxon>
    </lineage>
</organism>
<evidence type="ECO:0000256" key="9">
    <source>
        <dbReference type="ARBA" id="ARBA00049535"/>
    </source>
</evidence>
<keyword evidence="5" id="KW-0547">Nucleotide-binding</keyword>
<dbReference type="GO" id="GO:0006164">
    <property type="term" value="P:purine nucleotide biosynthetic process"/>
    <property type="evidence" value="ECO:0007669"/>
    <property type="project" value="TreeGrafter"/>
</dbReference>
<dbReference type="InterPro" id="IPR029099">
    <property type="entry name" value="Pribosyltran_N"/>
</dbReference>
<dbReference type="InterPro" id="IPR000842">
    <property type="entry name" value="PRib_PP_synth_CS"/>
</dbReference>
<evidence type="ECO:0000256" key="8">
    <source>
        <dbReference type="ARBA" id="ARBA00022842"/>
    </source>
</evidence>
<dbReference type="SUPFAM" id="SSF53271">
    <property type="entry name" value="PRTase-like"/>
    <property type="match status" value="2"/>
</dbReference>
<dbReference type="Gene3D" id="3.40.50.2020">
    <property type="match status" value="2"/>
</dbReference>
<dbReference type="FunFam" id="3.40.50.2020:FF:000007">
    <property type="entry name" value="Ribose-phosphate pyrophosphokinase"/>
    <property type="match status" value="1"/>
</dbReference>
<dbReference type="GO" id="GO:0009156">
    <property type="term" value="P:ribonucleoside monophosphate biosynthetic process"/>
    <property type="evidence" value="ECO:0007669"/>
    <property type="project" value="InterPro"/>
</dbReference>
<evidence type="ECO:0000256" key="3">
    <source>
        <dbReference type="ARBA" id="ARBA00022723"/>
    </source>
</evidence>
<dbReference type="GO" id="GO:0016301">
    <property type="term" value="F:kinase activity"/>
    <property type="evidence" value="ECO:0007669"/>
    <property type="project" value="UniProtKB-KW"/>
</dbReference>
<keyword evidence="7" id="KW-0067">ATP-binding</keyword>
<dbReference type="GO" id="GO:0006015">
    <property type="term" value="P:5-phosphoribose 1-diphosphate biosynthetic process"/>
    <property type="evidence" value="ECO:0007669"/>
    <property type="project" value="TreeGrafter"/>
</dbReference>
<keyword evidence="6" id="KW-0418">Kinase</keyword>
<accession>A0A895XP57</accession>
<keyword evidence="4" id="KW-0545">Nucleotide biosynthesis</keyword>
<dbReference type="GO" id="GO:0005524">
    <property type="term" value="F:ATP binding"/>
    <property type="evidence" value="ECO:0007669"/>
    <property type="project" value="UniProtKB-KW"/>
</dbReference>
<dbReference type="Pfam" id="PF13793">
    <property type="entry name" value="Pribosyltran_N"/>
    <property type="match status" value="1"/>
</dbReference>
<gene>
    <name evidence="11" type="ORF">JQS30_10845</name>
</gene>
<feature type="domain" description="Ribose-phosphate pyrophosphokinase N-terminal" evidence="10">
    <location>
        <begin position="6"/>
        <end position="122"/>
    </location>
</feature>
<dbReference type="SMART" id="SM01400">
    <property type="entry name" value="Pribosyltran_N"/>
    <property type="match status" value="1"/>
</dbReference>
<keyword evidence="3" id="KW-0479">Metal-binding</keyword>
<dbReference type="PANTHER" id="PTHR10210:SF32">
    <property type="entry name" value="RIBOSE-PHOSPHATE PYROPHOSPHOKINASE 2"/>
    <property type="match status" value="1"/>
</dbReference>
<evidence type="ECO:0000313" key="11">
    <source>
        <dbReference type="EMBL" id="QSB04296.1"/>
    </source>
</evidence>
<dbReference type="GO" id="GO:0005737">
    <property type="term" value="C:cytoplasm"/>
    <property type="evidence" value="ECO:0007669"/>
    <property type="project" value="TreeGrafter"/>
</dbReference>
<evidence type="ECO:0000259" key="10">
    <source>
        <dbReference type="Pfam" id="PF13793"/>
    </source>
</evidence>
<evidence type="ECO:0000313" key="12">
    <source>
        <dbReference type="Proteomes" id="UP000662939"/>
    </source>
</evidence>
<dbReference type="InterPro" id="IPR000836">
    <property type="entry name" value="PRTase_dom"/>
</dbReference>
<dbReference type="Pfam" id="PF14572">
    <property type="entry name" value="Pribosyl_synth"/>
    <property type="match status" value="1"/>
</dbReference>
<dbReference type="PROSITE" id="PS00114">
    <property type="entry name" value="PRPP_SYNTHASE"/>
    <property type="match status" value="1"/>
</dbReference>
<dbReference type="NCBIfam" id="NF002320">
    <property type="entry name" value="PRK01259.1"/>
    <property type="match status" value="1"/>
</dbReference>
<reference evidence="11" key="1">
    <citation type="submission" date="2021-02" db="EMBL/GenBank/DDBJ databases">
        <title>Natronoglycomyces albus gen. nov., sp. nov, a haloalkaliphilic actinobacterium from a soda solonchak soil.</title>
        <authorList>
            <person name="Sorokin D.Y."/>
            <person name="Khijniak T.V."/>
            <person name="Zakharycheva A.P."/>
            <person name="Boueva O.V."/>
            <person name="Ariskina E.V."/>
            <person name="Hahnke R.L."/>
            <person name="Bunk B."/>
            <person name="Sproer C."/>
            <person name="Schumann P."/>
            <person name="Evtushenko L.I."/>
            <person name="Kublanov I.V."/>
        </authorList>
    </citation>
    <scope>NUCLEOTIDE SEQUENCE</scope>
    <source>
        <strain evidence="11">DSM 106290</strain>
    </source>
</reference>
<dbReference type="EC" id="2.7.6.1" evidence="1"/>
<name>A0A895XP57_9ACTN</name>
<proteinExistence type="predicted"/>
<dbReference type="InterPro" id="IPR029057">
    <property type="entry name" value="PRTase-like"/>
</dbReference>
<dbReference type="InterPro" id="IPR005946">
    <property type="entry name" value="Rib-P_diPkinase"/>
</dbReference>
<dbReference type="GO" id="GO:0004749">
    <property type="term" value="F:ribose phosphate diphosphokinase activity"/>
    <property type="evidence" value="ECO:0007669"/>
    <property type="project" value="UniProtKB-EC"/>
</dbReference>
<evidence type="ECO:0000256" key="1">
    <source>
        <dbReference type="ARBA" id="ARBA00013247"/>
    </source>
</evidence>
<evidence type="ECO:0000256" key="7">
    <source>
        <dbReference type="ARBA" id="ARBA00022840"/>
    </source>
</evidence>
<evidence type="ECO:0000256" key="5">
    <source>
        <dbReference type="ARBA" id="ARBA00022741"/>
    </source>
</evidence>
<sequence>MDDNEMVVLGGSASQKLSRSICDILDIPLGDNEVVRFSEGNLFVKVNQNVRGRHVYLVQSTAFPVNDNFMELLFWIDALKRASVASVTVVIPYFSYAKGDKKDEPRVSIRARVCAQAIESAGADRVVTLDLHAPQIQGFFQLPVDDLYAAPVLVEAIAAENIPNLVVVSPDAGFAKKAKEYARRLGSPLAIADKERHDHSETAVVADLIGEVDGRNALIVDDFTISAGTLAEVAEVLRDRGANSVQAAISHGVFTGKAMQRLDDSPIEALWVTDSVEREQSELSAKVRTVSVAPLFAEAIKRIHHRESISSLFN</sequence>
<dbReference type="KEGG" id="nav:JQS30_10845"/>
<keyword evidence="2" id="KW-0808">Transferase</keyword>
<evidence type="ECO:0000256" key="2">
    <source>
        <dbReference type="ARBA" id="ARBA00022679"/>
    </source>
</evidence>
<dbReference type="RefSeq" id="WP_213170294.1">
    <property type="nucleotide sequence ID" value="NZ_CP070496.1"/>
</dbReference>
<dbReference type="GO" id="GO:0000287">
    <property type="term" value="F:magnesium ion binding"/>
    <property type="evidence" value="ECO:0007669"/>
    <property type="project" value="InterPro"/>
</dbReference>